<feature type="compositionally biased region" description="Basic and acidic residues" evidence="1">
    <location>
        <begin position="92"/>
        <end position="113"/>
    </location>
</feature>
<evidence type="ECO:0000313" key="2">
    <source>
        <dbReference type="EMBL" id="KUI58652.1"/>
    </source>
</evidence>
<dbReference type="EMBL" id="KN714716">
    <property type="protein sequence ID" value="KUI58652.1"/>
    <property type="molecule type" value="Genomic_DNA"/>
</dbReference>
<accession>A0A194V3Z2</accession>
<feature type="compositionally biased region" description="Low complexity" evidence="1">
    <location>
        <begin position="187"/>
        <end position="204"/>
    </location>
</feature>
<proteinExistence type="predicted"/>
<sequence length="310" mass="34543">MPADVRRVSFREEKSRSGSSRSSTLKSESGVGSASTGSSYSGAHYSDRYDGDPLYEVNALKEALADSVRQVEAWKAKAREIDQKLRKELGEAKSRVQALENHDAEIEDDKSQLQRENTALRSENKSLKTEIASLQNDNDKLKKKVEKQPASPSSSEASKPHRSESRRSKESDSDKEKSRLKERFVSRNENTSESSSSKRSSSKAPRSRRMSTTSYDRPVYVEPYGQSAPRPAITIPSSPMTGGGRRLDGYVATSKTGYPAISTMQDPVYSSTPRSIDRPSVPYQWPDTPMSPSMTYEDGNYHAHPLPPRR</sequence>
<dbReference type="AlphaFoldDB" id="A0A194V3Z2"/>
<protein>
    <submittedName>
        <fullName evidence="2">Uncharacterized protein</fullName>
    </submittedName>
</protein>
<dbReference type="Gene3D" id="1.20.5.170">
    <property type="match status" value="1"/>
</dbReference>
<evidence type="ECO:0000313" key="3">
    <source>
        <dbReference type="Proteomes" id="UP000078576"/>
    </source>
</evidence>
<gene>
    <name evidence="2" type="ORF">VP1G_05912</name>
</gene>
<keyword evidence="3" id="KW-1185">Reference proteome</keyword>
<feature type="compositionally biased region" description="Basic and acidic residues" evidence="1">
    <location>
        <begin position="1"/>
        <end position="16"/>
    </location>
</feature>
<feature type="compositionally biased region" description="Low complexity" evidence="1">
    <location>
        <begin position="17"/>
        <end position="44"/>
    </location>
</feature>
<organism evidence="2 3">
    <name type="scientific">Cytospora mali</name>
    <name type="common">Apple Valsa canker fungus</name>
    <name type="synonym">Valsa mali</name>
    <dbReference type="NCBI Taxonomy" id="578113"/>
    <lineage>
        <taxon>Eukaryota</taxon>
        <taxon>Fungi</taxon>
        <taxon>Dikarya</taxon>
        <taxon>Ascomycota</taxon>
        <taxon>Pezizomycotina</taxon>
        <taxon>Sordariomycetes</taxon>
        <taxon>Sordariomycetidae</taxon>
        <taxon>Diaporthales</taxon>
        <taxon>Cytosporaceae</taxon>
        <taxon>Cytospora</taxon>
    </lineage>
</organism>
<dbReference type="Proteomes" id="UP000078576">
    <property type="component" value="Unassembled WGS sequence"/>
</dbReference>
<feature type="region of interest" description="Disordered" evidence="1">
    <location>
        <begin position="1"/>
        <end position="48"/>
    </location>
</feature>
<feature type="compositionally biased region" description="Low complexity" evidence="1">
    <location>
        <begin position="148"/>
        <end position="157"/>
    </location>
</feature>
<evidence type="ECO:0000256" key="1">
    <source>
        <dbReference type="SAM" id="MobiDB-lite"/>
    </source>
</evidence>
<reference evidence="3" key="1">
    <citation type="submission" date="2014-12" db="EMBL/GenBank/DDBJ databases">
        <title>Genome Sequence of Valsa Canker Pathogens Uncovers a Specific Adaption of Colonization on Woody Bark.</title>
        <authorList>
            <person name="Yin Z."/>
            <person name="Liu H."/>
            <person name="Gao X."/>
            <person name="Li Z."/>
            <person name="Song N."/>
            <person name="Ke X."/>
            <person name="Dai Q."/>
            <person name="Wu Y."/>
            <person name="Sun Y."/>
            <person name="Xu J.-R."/>
            <person name="Kang Z.K."/>
            <person name="Wang L."/>
            <person name="Huang L."/>
        </authorList>
    </citation>
    <scope>NUCLEOTIDE SEQUENCE [LARGE SCALE GENOMIC DNA]</scope>
    <source>
        <strain evidence="3">SXYL134</strain>
    </source>
</reference>
<feature type="compositionally biased region" description="Basic and acidic residues" evidence="1">
    <location>
        <begin position="158"/>
        <end position="186"/>
    </location>
</feature>
<dbReference type="STRING" id="694573.A0A194V3Z2"/>
<feature type="region of interest" description="Disordered" evidence="1">
    <location>
        <begin position="92"/>
        <end position="310"/>
    </location>
</feature>
<feature type="compositionally biased region" description="Polar residues" evidence="1">
    <location>
        <begin position="262"/>
        <end position="274"/>
    </location>
</feature>
<name>A0A194V3Z2_CYTMA</name>
<dbReference type="OrthoDB" id="5239339at2759"/>